<dbReference type="Proteomes" id="UP001596108">
    <property type="component" value="Unassembled WGS sequence"/>
</dbReference>
<feature type="transmembrane region" description="Helical" evidence="9">
    <location>
        <begin position="497"/>
        <end position="517"/>
    </location>
</feature>
<name>A0ABW0R1K8_9BACL</name>
<dbReference type="EMBL" id="JBHSNC010000043">
    <property type="protein sequence ID" value="MFC5530573.1"/>
    <property type="molecule type" value="Genomic_DNA"/>
</dbReference>
<dbReference type="SUPFAM" id="SSF101898">
    <property type="entry name" value="NHL repeat"/>
    <property type="match status" value="1"/>
</dbReference>
<evidence type="ECO:0000256" key="9">
    <source>
        <dbReference type="SAM" id="Phobius"/>
    </source>
</evidence>
<keyword evidence="4" id="KW-0677">Repeat</keyword>
<evidence type="ECO:0000256" key="6">
    <source>
        <dbReference type="ARBA" id="ARBA00023136"/>
    </source>
</evidence>
<dbReference type="Gene3D" id="2.120.10.30">
    <property type="entry name" value="TolB, C-terminal domain"/>
    <property type="match status" value="2"/>
</dbReference>
<dbReference type="PANTHER" id="PTHR10680:SF28">
    <property type="entry name" value="SMP-30_GLUCONOLACTONASE_LRE-LIKE REGION DOMAIN-CONTAINING PROTEIN"/>
    <property type="match status" value="1"/>
</dbReference>
<feature type="transmembrane region" description="Helical" evidence="9">
    <location>
        <begin position="632"/>
        <end position="654"/>
    </location>
</feature>
<feature type="chain" id="PRO_5045338473" evidence="10">
    <location>
        <begin position="25"/>
        <end position="671"/>
    </location>
</feature>
<gene>
    <name evidence="12" type="ORF">ACFPQ4_14135</name>
</gene>
<keyword evidence="6 9" id="KW-0472">Membrane</keyword>
<evidence type="ECO:0000313" key="12">
    <source>
        <dbReference type="EMBL" id="MFC5530573.1"/>
    </source>
</evidence>
<feature type="signal peptide" evidence="10">
    <location>
        <begin position="1"/>
        <end position="24"/>
    </location>
</feature>
<feature type="transmembrane region" description="Helical" evidence="9">
    <location>
        <begin position="431"/>
        <end position="449"/>
    </location>
</feature>
<dbReference type="InterPro" id="IPR006977">
    <property type="entry name" value="Yip1_dom"/>
</dbReference>
<comment type="subcellular location">
    <subcellularLocation>
        <location evidence="1">Membrane</location>
        <topology evidence="1">Multi-pass membrane protein</topology>
    </subcellularLocation>
</comment>
<evidence type="ECO:0000256" key="2">
    <source>
        <dbReference type="ARBA" id="ARBA00022692"/>
    </source>
</evidence>
<evidence type="ECO:0000256" key="1">
    <source>
        <dbReference type="ARBA" id="ARBA00004141"/>
    </source>
</evidence>
<evidence type="ECO:0000256" key="4">
    <source>
        <dbReference type="ARBA" id="ARBA00022737"/>
    </source>
</evidence>
<evidence type="ECO:0000256" key="3">
    <source>
        <dbReference type="ARBA" id="ARBA00022729"/>
    </source>
</evidence>
<dbReference type="InterPro" id="IPR001258">
    <property type="entry name" value="NHL_repeat"/>
</dbReference>
<feature type="transmembrane region" description="Helical" evidence="9">
    <location>
        <begin position="573"/>
        <end position="590"/>
    </location>
</feature>
<dbReference type="Pfam" id="PF01436">
    <property type="entry name" value="NHL"/>
    <property type="match status" value="2"/>
</dbReference>
<feature type="repeat" description="NHL" evidence="8">
    <location>
        <begin position="99"/>
        <end position="133"/>
    </location>
</feature>
<evidence type="ECO:0000256" key="8">
    <source>
        <dbReference type="PROSITE-ProRule" id="PRU00504"/>
    </source>
</evidence>
<reference evidence="13" key="1">
    <citation type="journal article" date="2019" name="Int. J. Syst. Evol. Microbiol.">
        <title>The Global Catalogue of Microorganisms (GCM) 10K type strain sequencing project: providing services to taxonomists for standard genome sequencing and annotation.</title>
        <authorList>
            <consortium name="The Broad Institute Genomics Platform"/>
            <consortium name="The Broad Institute Genome Sequencing Center for Infectious Disease"/>
            <person name="Wu L."/>
            <person name="Ma J."/>
        </authorList>
    </citation>
    <scope>NUCLEOTIDE SEQUENCE [LARGE SCALE GENOMIC DNA]</scope>
    <source>
        <strain evidence="13">CGMCC 1.18578</strain>
    </source>
</reference>
<keyword evidence="3 10" id="KW-0732">Signal</keyword>
<dbReference type="InterPro" id="IPR011045">
    <property type="entry name" value="N2O_reductase_N"/>
</dbReference>
<keyword evidence="5 9" id="KW-1133">Transmembrane helix</keyword>
<feature type="domain" description="Yip1" evidence="11">
    <location>
        <begin position="477"/>
        <end position="645"/>
    </location>
</feature>
<keyword evidence="7" id="KW-0325">Glycoprotein</keyword>
<dbReference type="InterPro" id="IPR011042">
    <property type="entry name" value="6-blade_b-propeller_TolB-like"/>
</dbReference>
<comment type="caution">
    <text evidence="12">The sequence shown here is derived from an EMBL/GenBank/DDBJ whole genome shotgun (WGS) entry which is preliminary data.</text>
</comment>
<dbReference type="CDD" id="cd05819">
    <property type="entry name" value="NHL"/>
    <property type="match status" value="1"/>
</dbReference>
<dbReference type="PROSITE" id="PS51125">
    <property type="entry name" value="NHL"/>
    <property type="match status" value="1"/>
</dbReference>
<evidence type="ECO:0000259" key="11">
    <source>
        <dbReference type="Pfam" id="PF04893"/>
    </source>
</evidence>
<dbReference type="Pfam" id="PF04893">
    <property type="entry name" value="Yip1"/>
    <property type="match status" value="1"/>
</dbReference>
<feature type="transmembrane region" description="Helical" evidence="9">
    <location>
        <begin position="596"/>
        <end position="620"/>
    </location>
</feature>
<accession>A0ABW0R1K8</accession>
<protein>
    <submittedName>
        <fullName evidence="12">YIP1 family protein</fullName>
    </submittedName>
</protein>
<dbReference type="RefSeq" id="WP_378112518.1">
    <property type="nucleotide sequence ID" value="NZ_JBHSNC010000043.1"/>
</dbReference>
<evidence type="ECO:0000256" key="7">
    <source>
        <dbReference type="ARBA" id="ARBA00023180"/>
    </source>
</evidence>
<organism evidence="12 13">
    <name type="scientific">Cohnella yongneupensis</name>
    <dbReference type="NCBI Taxonomy" id="425006"/>
    <lineage>
        <taxon>Bacteria</taxon>
        <taxon>Bacillati</taxon>
        <taxon>Bacillota</taxon>
        <taxon>Bacilli</taxon>
        <taxon>Bacillales</taxon>
        <taxon>Paenibacillaceae</taxon>
        <taxon>Cohnella</taxon>
    </lineage>
</organism>
<keyword evidence="2 9" id="KW-0812">Transmembrane</keyword>
<dbReference type="PANTHER" id="PTHR10680">
    <property type="entry name" value="PEPTIDYL-GLYCINE ALPHA-AMIDATING MONOOXYGENASE"/>
    <property type="match status" value="1"/>
</dbReference>
<evidence type="ECO:0000256" key="5">
    <source>
        <dbReference type="ARBA" id="ARBA00022989"/>
    </source>
</evidence>
<evidence type="ECO:0000256" key="10">
    <source>
        <dbReference type="SAM" id="SignalP"/>
    </source>
</evidence>
<dbReference type="SUPFAM" id="SSF50974">
    <property type="entry name" value="Nitrous oxide reductase, N-terminal domain"/>
    <property type="match status" value="1"/>
</dbReference>
<keyword evidence="13" id="KW-1185">Reference proteome</keyword>
<sequence length="671" mass="76296">MKRLLAFLLLAAVIGLTLPGTASARLPYQTTYFDKNQSVWIKIQELYKPKAAYGGMFGEPVDLTVGSDDKVYVADKGNDAIYVLDNDGNLIKTIGDEEGPGSLSSPEGVFVTPEGQIYVADSGNQRIAVFAADGTFAREYKKPETDLLATEHFVPIKLVVDRRGVMYIDMNSSYQGLVRISPEGEFMGYFGANKAPQSLLNWLKKLILNKQQLAKEDANLPRPIANVSIDDDGFIYTSTGGDFGKAAIRKLNAGGIDGFKGRDFQHSQGIVDVAIDSNGFMYNVDQDFGRVNIFDRTGDVLFAFGFTDVGTQQKGVFGFPTSVGIDSKNNIWVADSGTKTVHKFYRTEFGNDVMNALTLYYDGKYEESKPYWEHVYSRNELFNGTYEGLGKVYLEEQNNDKALDFMKEAFDTKGYSQAFWEIRLDWLQNNFLGLIGGLVALYLLLRYIPRGVRKLTQRRPVPEKLNRPLAELRNFFYVMFHPYEGFYRLKEARVSPWIMALLLVSVLIMKIMTVYWTGFLFHPVLLQFIDIYRELELFVLPWVTWIIANYLVCSIKDGEGKFREVIQGSTYALAPYLVFSVPILILSNVLSLDEKVLIGSLTSLMYLWMAVMFFVMTQVIHNFEFVETIKNSLITVFTIATIWLFGFIIFGLSYNLYDFIYQLYKEVSLYR</sequence>
<proteinExistence type="predicted"/>
<evidence type="ECO:0000313" key="13">
    <source>
        <dbReference type="Proteomes" id="UP001596108"/>
    </source>
</evidence>